<accession>A0A1F5NSA7</accession>
<keyword evidence="1" id="KW-0472">Membrane</keyword>
<comment type="caution">
    <text evidence="2">The sequence shown here is derived from an EMBL/GenBank/DDBJ whole genome shotgun (WGS) entry which is preliminary data.</text>
</comment>
<evidence type="ECO:0000313" key="3">
    <source>
        <dbReference type="Proteomes" id="UP000176233"/>
    </source>
</evidence>
<dbReference type="EMBL" id="MFEJ01000007">
    <property type="protein sequence ID" value="OGE80549.1"/>
    <property type="molecule type" value="Genomic_DNA"/>
</dbReference>
<name>A0A1F5NSA7_9BACT</name>
<dbReference type="AlphaFoldDB" id="A0A1F5NSA7"/>
<keyword evidence="1" id="KW-0812">Transmembrane</keyword>
<protein>
    <submittedName>
        <fullName evidence="2">Uncharacterized protein</fullName>
    </submittedName>
</protein>
<reference evidence="2 3" key="1">
    <citation type="journal article" date="2016" name="Nat. Commun.">
        <title>Thousands of microbial genomes shed light on interconnected biogeochemical processes in an aquifer system.</title>
        <authorList>
            <person name="Anantharaman K."/>
            <person name="Brown C.T."/>
            <person name="Hug L.A."/>
            <person name="Sharon I."/>
            <person name="Castelle C.J."/>
            <person name="Probst A.J."/>
            <person name="Thomas B.C."/>
            <person name="Singh A."/>
            <person name="Wilkins M.J."/>
            <person name="Karaoz U."/>
            <person name="Brodie E.L."/>
            <person name="Williams K.H."/>
            <person name="Hubbard S.S."/>
            <person name="Banfield J.F."/>
        </authorList>
    </citation>
    <scope>NUCLEOTIDE SEQUENCE [LARGE SCALE GENOMIC DNA]</scope>
</reference>
<evidence type="ECO:0000256" key="1">
    <source>
        <dbReference type="SAM" id="Phobius"/>
    </source>
</evidence>
<feature type="transmembrane region" description="Helical" evidence="1">
    <location>
        <begin position="100"/>
        <end position="117"/>
    </location>
</feature>
<organism evidence="2 3">
    <name type="scientific">Candidatus Doudnabacteria bacterium RIFCSPHIGHO2_01_FULL_45_18</name>
    <dbReference type="NCBI Taxonomy" id="1817823"/>
    <lineage>
        <taxon>Bacteria</taxon>
        <taxon>Candidatus Doudnaibacteriota</taxon>
    </lineage>
</organism>
<proteinExistence type="predicted"/>
<keyword evidence="1" id="KW-1133">Transmembrane helix</keyword>
<gene>
    <name evidence="2" type="ORF">A2660_00095</name>
</gene>
<dbReference type="Proteomes" id="UP000176233">
    <property type="component" value="Unassembled WGS sequence"/>
</dbReference>
<feature type="transmembrane region" description="Helical" evidence="1">
    <location>
        <begin position="50"/>
        <end position="68"/>
    </location>
</feature>
<sequence>MIYYLLIIFLLTLVFWVLYRSRIIAFCPICAVTVITWVGGLLAIHLRVSWANPFVVAILMGASMGALAEKYGRRFGLLWKTAMILLGISSIYFLVQPDGLYEGLGITTVLLGITFFSHKGTPAEHVRGDLFKDCC</sequence>
<evidence type="ECO:0000313" key="2">
    <source>
        <dbReference type="EMBL" id="OGE80549.1"/>
    </source>
</evidence>
<feature type="transmembrane region" description="Helical" evidence="1">
    <location>
        <begin position="75"/>
        <end position="94"/>
    </location>
</feature>